<evidence type="ECO:0000313" key="3">
    <source>
        <dbReference type="Proteomes" id="UP001187192"/>
    </source>
</evidence>
<keyword evidence="3" id="KW-1185">Reference proteome</keyword>
<dbReference type="AlphaFoldDB" id="A0AA88D9C3"/>
<gene>
    <name evidence="2" type="ORF">TIFTF001_019913</name>
</gene>
<name>A0AA88D9C3_FICCA</name>
<proteinExistence type="predicted"/>
<sequence>MPTSTHACPLTSRPSTLDGVGGSPPQPPPSPTQSLYKGRACLGECNVGERHRREGSGADRFARVAGPTAIFSCRQVQRDGQDSHQSLIFGN</sequence>
<dbReference type="EMBL" id="BTGU01000035">
    <property type="protein sequence ID" value="GMN50753.1"/>
    <property type="molecule type" value="Genomic_DNA"/>
</dbReference>
<reference evidence="2" key="1">
    <citation type="submission" date="2023-07" db="EMBL/GenBank/DDBJ databases">
        <title>draft genome sequence of fig (Ficus carica).</title>
        <authorList>
            <person name="Takahashi T."/>
            <person name="Nishimura K."/>
        </authorList>
    </citation>
    <scope>NUCLEOTIDE SEQUENCE</scope>
</reference>
<feature type="region of interest" description="Disordered" evidence="1">
    <location>
        <begin position="1"/>
        <end position="36"/>
    </location>
</feature>
<accession>A0AA88D9C3</accession>
<evidence type="ECO:0000313" key="2">
    <source>
        <dbReference type="EMBL" id="GMN50753.1"/>
    </source>
</evidence>
<comment type="caution">
    <text evidence="2">The sequence shown here is derived from an EMBL/GenBank/DDBJ whole genome shotgun (WGS) entry which is preliminary data.</text>
</comment>
<evidence type="ECO:0000256" key="1">
    <source>
        <dbReference type="SAM" id="MobiDB-lite"/>
    </source>
</evidence>
<organism evidence="2 3">
    <name type="scientific">Ficus carica</name>
    <name type="common">Common fig</name>
    <dbReference type="NCBI Taxonomy" id="3494"/>
    <lineage>
        <taxon>Eukaryota</taxon>
        <taxon>Viridiplantae</taxon>
        <taxon>Streptophyta</taxon>
        <taxon>Embryophyta</taxon>
        <taxon>Tracheophyta</taxon>
        <taxon>Spermatophyta</taxon>
        <taxon>Magnoliopsida</taxon>
        <taxon>eudicotyledons</taxon>
        <taxon>Gunneridae</taxon>
        <taxon>Pentapetalae</taxon>
        <taxon>rosids</taxon>
        <taxon>fabids</taxon>
        <taxon>Rosales</taxon>
        <taxon>Moraceae</taxon>
        <taxon>Ficeae</taxon>
        <taxon>Ficus</taxon>
    </lineage>
</organism>
<dbReference type="Proteomes" id="UP001187192">
    <property type="component" value="Unassembled WGS sequence"/>
</dbReference>
<protein>
    <submittedName>
        <fullName evidence="2">Uncharacterized protein</fullName>
    </submittedName>
</protein>